<evidence type="ECO:0000313" key="2">
    <source>
        <dbReference type="EMBL" id="RCK62516.1"/>
    </source>
</evidence>
<dbReference type="InterPro" id="IPR008991">
    <property type="entry name" value="Translation_prot_SH3-like_sf"/>
</dbReference>
<protein>
    <submittedName>
        <fullName evidence="2">54S ribosomal protein L40, mitochondrial</fullName>
    </submittedName>
</protein>
<organism evidence="2 3">
    <name type="scientific">Candida viswanathii</name>
    <dbReference type="NCBI Taxonomy" id="5486"/>
    <lineage>
        <taxon>Eukaryota</taxon>
        <taxon>Fungi</taxon>
        <taxon>Dikarya</taxon>
        <taxon>Ascomycota</taxon>
        <taxon>Saccharomycotina</taxon>
        <taxon>Pichiomycetes</taxon>
        <taxon>Debaryomycetaceae</taxon>
        <taxon>Candida/Lodderomyces clade</taxon>
        <taxon>Candida</taxon>
    </lineage>
</organism>
<dbReference type="OrthoDB" id="359154at2759"/>
<evidence type="ECO:0000256" key="1">
    <source>
        <dbReference type="SAM" id="MobiDB-lite"/>
    </source>
</evidence>
<keyword evidence="2" id="KW-0689">Ribosomal protein</keyword>
<sequence>MSWVTKRTRFQKNILGLPEYLRKSLRKHQEAGSLPTLKGFFPDELPKSQRKTDVEAGIMQGDLAYITTGRHKGKIVEVLAYNSLTDTVMLSGISSKKILPKMYWPEGHESYVYDFPDFVPRKDVRLAGKERDEKGNISYVVAEDVELRDEYYDDRFKKFVPRRFAKYHDNIEFPWPEPAEIHEGALSTPEHVVMERTFEFQSIAKSGIPKAALEKLRNPFSKYKKRLLSAYQVAKLKGPEMPLTKEQKIWLARSEKRKIENKPKYYPLSEEVQEFIGAKMAEHLNKIESPELRLHLEGLSKRRNPDFEKTLQIIEETRIAEEEQQQQQQQQPEQQKEEEPLKSEGTAKNSA</sequence>
<reference evidence="2 3" key="1">
    <citation type="submission" date="2018-06" db="EMBL/GenBank/DDBJ databases">
        <title>Whole genome sequencing of Candida tropicalis (genome annotated by CSBL at Korea University).</title>
        <authorList>
            <person name="Ahn J."/>
        </authorList>
    </citation>
    <scope>NUCLEOTIDE SEQUENCE [LARGE SCALE GENOMIC DNA]</scope>
    <source>
        <strain evidence="2 3">ATCC 20962</strain>
    </source>
</reference>
<keyword evidence="3" id="KW-1185">Reference proteome</keyword>
<dbReference type="AlphaFoldDB" id="A0A367Y9F3"/>
<dbReference type="Pfam" id="PF22682">
    <property type="entry name" value="Ribosomal_uL24m-like"/>
    <property type="match status" value="1"/>
</dbReference>
<accession>A0A367Y9F3</accession>
<keyword evidence="2" id="KW-0687">Ribonucleoprotein</keyword>
<name>A0A367Y9F3_9ASCO</name>
<proteinExistence type="predicted"/>
<gene>
    <name evidence="2" type="primary">MRPL40_1</name>
    <name evidence="2" type="ORF">Cantr_09502</name>
</gene>
<comment type="caution">
    <text evidence="2">The sequence shown here is derived from an EMBL/GenBank/DDBJ whole genome shotgun (WGS) entry which is preliminary data.</text>
</comment>
<dbReference type="Proteomes" id="UP000253472">
    <property type="component" value="Unassembled WGS sequence"/>
</dbReference>
<feature type="region of interest" description="Disordered" evidence="1">
    <location>
        <begin position="316"/>
        <end position="351"/>
    </location>
</feature>
<dbReference type="EMBL" id="QLNQ01000025">
    <property type="protein sequence ID" value="RCK62516.1"/>
    <property type="molecule type" value="Genomic_DNA"/>
</dbReference>
<dbReference type="SUPFAM" id="SSF50104">
    <property type="entry name" value="Translation proteins SH3-like domain"/>
    <property type="match status" value="1"/>
</dbReference>
<evidence type="ECO:0000313" key="3">
    <source>
        <dbReference type="Proteomes" id="UP000253472"/>
    </source>
</evidence>
<dbReference type="STRING" id="5486.A0A367Y9F3"/>
<dbReference type="GO" id="GO:0005840">
    <property type="term" value="C:ribosome"/>
    <property type="evidence" value="ECO:0007669"/>
    <property type="project" value="UniProtKB-KW"/>
</dbReference>